<keyword evidence="2" id="KW-1185">Reference proteome</keyword>
<comment type="caution">
    <text evidence="1">The sequence shown here is derived from an EMBL/GenBank/DDBJ whole genome shotgun (WGS) entry which is preliminary data.</text>
</comment>
<evidence type="ECO:0000313" key="1">
    <source>
        <dbReference type="EMBL" id="CAG7827204.1"/>
    </source>
</evidence>
<dbReference type="AlphaFoldDB" id="A0A8J2PKV1"/>
<gene>
    <name evidence="1" type="ORF">AFUS01_LOCUS37203</name>
</gene>
<dbReference type="Proteomes" id="UP000708208">
    <property type="component" value="Unassembled WGS sequence"/>
</dbReference>
<evidence type="ECO:0000313" key="2">
    <source>
        <dbReference type="Proteomes" id="UP000708208"/>
    </source>
</evidence>
<sequence>MSGCKTLDIPCNLGLQLHAANTRFEFQELIGALICTASFTRPDIACLVQYLARVFAEYEKYLWESAEVIPRYLQGSKHLDLMYTSAQENTIVGYVDADYGSDIPTHIVAVVSHGVGLAGCEISRIYALEYKPDKLKQALDQLEQDVHVSIKYHGTAPRDFTLNLKSSRRQTRKFALQTNRQS</sequence>
<dbReference type="OrthoDB" id="8027607at2759"/>
<organism evidence="1 2">
    <name type="scientific">Allacma fusca</name>
    <dbReference type="NCBI Taxonomy" id="39272"/>
    <lineage>
        <taxon>Eukaryota</taxon>
        <taxon>Metazoa</taxon>
        <taxon>Ecdysozoa</taxon>
        <taxon>Arthropoda</taxon>
        <taxon>Hexapoda</taxon>
        <taxon>Collembola</taxon>
        <taxon>Symphypleona</taxon>
        <taxon>Sminthuridae</taxon>
        <taxon>Allacma</taxon>
    </lineage>
</organism>
<protein>
    <submittedName>
        <fullName evidence="1">Uncharacterized protein</fullName>
    </submittedName>
</protein>
<dbReference type="EMBL" id="CAJVCH010542621">
    <property type="protein sequence ID" value="CAG7827204.1"/>
    <property type="molecule type" value="Genomic_DNA"/>
</dbReference>
<proteinExistence type="predicted"/>
<reference evidence="1" key="1">
    <citation type="submission" date="2021-06" db="EMBL/GenBank/DDBJ databases">
        <authorList>
            <person name="Hodson N. C."/>
            <person name="Mongue J. A."/>
            <person name="Jaron S. K."/>
        </authorList>
    </citation>
    <scope>NUCLEOTIDE SEQUENCE</scope>
</reference>
<accession>A0A8J2PKV1</accession>
<name>A0A8J2PKV1_9HEXA</name>